<accession>A0A0M2Q235</accession>
<gene>
    <name evidence="6" type="ORF">PROH_02920</name>
</gene>
<dbReference type="Proteomes" id="UP000034681">
    <property type="component" value="Unassembled WGS sequence"/>
</dbReference>
<keyword evidence="4" id="KW-0456">Lyase</keyword>
<dbReference type="GO" id="GO:0016740">
    <property type="term" value="F:transferase activity"/>
    <property type="evidence" value="ECO:0007669"/>
    <property type="project" value="UniProtKB-KW"/>
</dbReference>
<reference evidence="6" key="1">
    <citation type="submission" date="2012-04" db="EMBL/GenBank/DDBJ databases">
        <authorList>
            <person name="Borisov I.G."/>
            <person name="Ivanikova N.V."/>
            <person name="Pinevich A.V."/>
        </authorList>
    </citation>
    <scope>NUCLEOTIDE SEQUENCE</scope>
    <source>
        <strain evidence="6">CALU 1027</strain>
    </source>
</reference>
<sequence length="178" mass="20078">MHLQGSCHCQAVTFRVESPYPYPYNLCYCSICRKTAGSGGYAINICGLRATLTVEGEDHIHVYRPQIQQPSLGSPSTSPGERRFCRHCGSNLWGWDPRWPDLVYPFAGAIDTPLPTPPERKHMMLQFKAAWVQVPQSPQDHSFGYYADESLAHWHDRWDLSDPWPVLPADAPDPSNPA</sequence>
<keyword evidence="7" id="KW-1185">Reference proteome</keyword>
<keyword evidence="2" id="KW-0479">Metal-binding</keyword>
<evidence type="ECO:0000313" key="6">
    <source>
        <dbReference type="EMBL" id="KKJ01323.1"/>
    </source>
</evidence>
<dbReference type="InterPro" id="IPR006913">
    <property type="entry name" value="CENP-V/GFA"/>
</dbReference>
<evidence type="ECO:0000259" key="5">
    <source>
        <dbReference type="PROSITE" id="PS51891"/>
    </source>
</evidence>
<dbReference type="STRING" id="317619.GCA_000332315_03779"/>
<evidence type="ECO:0000256" key="1">
    <source>
        <dbReference type="ARBA" id="ARBA00005495"/>
    </source>
</evidence>
<dbReference type="Pfam" id="PF04828">
    <property type="entry name" value="GFA"/>
    <property type="match status" value="1"/>
</dbReference>
<evidence type="ECO:0000313" key="7">
    <source>
        <dbReference type="Proteomes" id="UP000034681"/>
    </source>
</evidence>
<keyword evidence="3" id="KW-0862">Zinc</keyword>
<dbReference type="PANTHER" id="PTHR33337:SF44">
    <property type="entry name" value="DUF636 DOMAIN PROTEIN (AFU_ORTHOLOGUE AFUA_1G09754)"/>
    <property type="match status" value="1"/>
</dbReference>
<dbReference type="OrthoDB" id="530006at2"/>
<feature type="domain" description="CENP-V/GFA" evidence="5">
    <location>
        <begin position="3"/>
        <end position="140"/>
    </location>
</feature>
<dbReference type="PROSITE" id="PS51891">
    <property type="entry name" value="CENP_V_GFA"/>
    <property type="match status" value="1"/>
</dbReference>
<dbReference type="RefSeq" id="WP_017713957.1">
    <property type="nucleotide sequence ID" value="NZ_KB235941.1"/>
</dbReference>
<dbReference type="Gene3D" id="2.170.150.70">
    <property type="match status" value="1"/>
</dbReference>
<dbReference type="SUPFAM" id="SSF51316">
    <property type="entry name" value="Mss4-like"/>
    <property type="match status" value="1"/>
</dbReference>
<dbReference type="AlphaFoldDB" id="A0A0M2Q235"/>
<dbReference type="GO" id="GO:0046872">
    <property type="term" value="F:metal ion binding"/>
    <property type="evidence" value="ECO:0007669"/>
    <property type="project" value="UniProtKB-KW"/>
</dbReference>
<dbReference type="EMBL" id="AJTX02000002">
    <property type="protein sequence ID" value="KKJ01323.1"/>
    <property type="molecule type" value="Genomic_DNA"/>
</dbReference>
<dbReference type="InterPro" id="IPR011057">
    <property type="entry name" value="Mss4-like_sf"/>
</dbReference>
<dbReference type="eggNOG" id="COG3791">
    <property type="taxonomic scope" value="Bacteria"/>
</dbReference>
<organism evidence="6 7">
    <name type="scientific">Prochlorothrix hollandica PCC 9006 = CALU 1027</name>
    <dbReference type="NCBI Taxonomy" id="317619"/>
    <lineage>
        <taxon>Bacteria</taxon>
        <taxon>Bacillati</taxon>
        <taxon>Cyanobacteriota</taxon>
        <taxon>Cyanophyceae</taxon>
        <taxon>Prochlorotrichales</taxon>
        <taxon>Prochlorotrichaceae</taxon>
        <taxon>Prochlorothrix</taxon>
    </lineage>
</organism>
<comment type="similarity">
    <text evidence="1">Belongs to the Gfa family.</text>
</comment>
<protein>
    <submittedName>
        <fullName evidence="6">Alanine acetyltransferase</fullName>
    </submittedName>
</protein>
<dbReference type="PANTHER" id="PTHR33337">
    <property type="entry name" value="GFA DOMAIN-CONTAINING PROTEIN"/>
    <property type="match status" value="1"/>
</dbReference>
<evidence type="ECO:0000256" key="4">
    <source>
        <dbReference type="ARBA" id="ARBA00023239"/>
    </source>
</evidence>
<proteinExistence type="inferred from homology"/>
<evidence type="ECO:0000256" key="2">
    <source>
        <dbReference type="ARBA" id="ARBA00022723"/>
    </source>
</evidence>
<name>A0A0M2Q235_PROHO</name>
<comment type="caution">
    <text evidence="6">The sequence shown here is derived from an EMBL/GenBank/DDBJ whole genome shotgun (WGS) entry which is preliminary data.</text>
</comment>
<evidence type="ECO:0000256" key="3">
    <source>
        <dbReference type="ARBA" id="ARBA00022833"/>
    </source>
</evidence>
<dbReference type="GO" id="GO:0016846">
    <property type="term" value="F:carbon-sulfur lyase activity"/>
    <property type="evidence" value="ECO:0007669"/>
    <property type="project" value="InterPro"/>
</dbReference>